<accession>A0A0G4E9V8</accession>
<proteinExistence type="predicted"/>
<protein>
    <submittedName>
        <fullName evidence="2">Uncharacterized protein</fullName>
    </submittedName>
</protein>
<sequence length="322" mass="37350">MRTVRRASEALTSIFPAQLPRAPSDDDEVTKTRVAQAFADDLDEIAPSIAPRRRRKSLADGSEKHGRKGSVTCTTLGNLKDDELSFLKQSHYRDVTTVFNYLLLVVLVLLGTIAILRCQAECLEPLPIEMYSKDEIPRFQNAEYFAKAVVRPRPKDVRVKWTPLTLFYSTAWLCYFLAALAVLINHTCLWRRTVQVWRFKRYWRYKRAITCDSALQRQSLTWRSGTILSSIDDGTEKRLTICESTRTVLSVVQTRMYLFWYRWVGISGRGFWVLIWLRELVKMMLQTHINMVLGGFELITVYDEELWPRLSLQDVPASTWGL</sequence>
<organism evidence="2 3">
    <name type="scientific">Vitrella brassicaformis (strain CCMP3155)</name>
    <dbReference type="NCBI Taxonomy" id="1169540"/>
    <lineage>
        <taxon>Eukaryota</taxon>
        <taxon>Sar</taxon>
        <taxon>Alveolata</taxon>
        <taxon>Colpodellida</taxon>
        <taxon>Vitrellaceae</taxon>
        <taxon>Vitrella</taxon>
    </lineage>
</organism>
<evidence type="ECO:0000313" key="3">
    <source>
        <dbReference type="Proteomes" id="UP000041254"/>
    </source>
</evidence>
<gene>
    <name evidence="2" type="ORF">Vbra_10962</name>
</gene>
<name>A0A0G4E9V8_VITBC</name>
<keyword evidence="1" id="KW-1133">Transmembrane helix</keyword>
<feature type="transmembrane region" description="Helical" evidence="1">
    <location>
        <begin position="161"/>
        <end position="184"/>
    </location>
</feature>
<reference evidence="2 3" key="1">
    <citation type="submission" date="2014-11" db="EMBL/GenBank/DDBJ databases">
        <authorList>
            <person name="Zhu J."/>
            <person name="Qi W."/>
            <person name="Song R."/>
        </authorList>
    </citation>
    <scope>NUCLEOTIDE SEQUENCE [LARGE SCALE GENOMIC DNA]</scope>
</reference>
<feature type="transmembrane region" description="Helical" evidence="1">
    <location>
        <begin position="259"/>
        <end position="277"/>
    </location>
</feature>
<dbReference type="Proteomes" id="UP000041254">
    <property type="component" value="Unassembled WGS sequence"/>
</dbReference>
<dbReference type="VEuPathDB" id="CryptoDB:Vbra_10962"/>
<feature type="transmembrane region" description="Helical" evidence="1">
    <location>
        <begin position="98"/>
        <end position="116"/>
    </location>
</feature>
<dbReference type="InParanoid" id="A0A0G4E9V8"/>
<dbReference type="EMBL" id="CDMY01000055">
    <property type="protein sequence ID" value="CEL92224.1"/>
    <property type="molecule type" value="Genomic_DNA"/>
</dbReference>
<evidence type="ECO:0000256" key="1">
    <source>
        <dbReference type="SAM" id="Phobius"/>
    </source>
</evidence>
<dbReference type="PhylomeDB" id="A0A0G4E9V8"/>
<keyword evidence="1" id="KW-0472">Membrane</keyword>
<keyword evidence="3" id="KW-1185">Reference proteome</keyword>
<evidence type="ECO:0000313" key="2">
    <source>
        <dbReference type="EMBL" id="CEL92224.1"/>
    </source>
</evidence>
<dbReference type="AlphaFoldDB" id="A0A0G4E9V8"/>
<keyword evidence="1" id="KW-0812">Transmembrane</keyword>